<dbReference type="InterPro" id="IPR050743">
    <property type="entry name" value="2-oxoacid_DH_E2_comp"/>
</dbReference>
<dbReference type="AlphaFoldDB" id="A0A520KVU8"/>
<evidence type="ECO:0000313" key="5">
    <source>
        <dbReference type="EMBL" id="RZN67946.1"/>
    </source>
</evidence>
<dbReference type="GO" id="GO:0031405">
    <property type="term" value="F:lipoic acid binding"/>
    <property type="evidence" value="ECO:0007669"/>
    <property type="project" value="TreeGrafter"/>
</dbReference>
<dbReference type="InterPro" id="IPR023213">
    <property type="entry name" value="CAT-like_dom_sf"/>
</dbReference>
<protein>
    <recommendedName>
        <fullName evidence="4">2-oxoacid dehydrogenase acyltransferase catalytic domain-containing protein</fullName>
    </recommendedName>
</protein>
<dbReference type="GO" id="GO:0005737">
    <property type="term" value="C:cytoplasm"/>
    <property type="evidence" value="ECO:0007669"/>
    <property type="project" value="TreeGrafter"/>
</dbReference>
<evidence type="ECO:0000256" key="3">
    <source>
        <dbReference type="ARBA" id="ARBA00023315"/>
    </source>
</evidence>
<keyword evidence="3" id="KW-0012">Acyltransferase</keyword>
<gene>
    <name evidence="5" type="ORF">EF807_06785</name>
</gene>
<dbReference type="Gene3D" id="3.30.559.10">
    <property type="entry name" value="Chloramphenicol acetyltransferase-like domain"/>
    <property type="match status" value="1"/>
</dbReference>
<dbReference type="SUPFAM" id="SSF52777">
    <property type="entry name" value="CoA-dependent acyltransferases"/>
    <property type="match status" value="1"/>
</dbReference>
<sequence>MRRDLQKDETGRYYYQLDEALWPLVTNFRGERAYSCSVETEIDMTDMDAFRKKIEKESGVHISINSLIVKAAADALEDFPIIAGRRVDRLDRIICPDPKEMRIGIPVQIGDTIRGVVVEKANQKGLIDISRELNEEVRSMKEKGLQSDMGYWEIPMLIISNVGTIGSVTSGFGQMGGGITSTLGLGSILERPVVRDDEIVARKMMNAILLWDHFAMMANTPIEFLNELKKRLEEPNTYLI</sequence>
<name>A0A520KVU8_9EURY</name>
<dbReference type="EMBL" id="RXIL01000121">
    <property type="protein sequence ID" value="RZN67946.1"/>
    <property type="molecule type" value="Genomic_DNA"/>
</dbReference>
<evidence type="ECO:0000256" key="2">
    <source>
        <dbReference type="ARBA" id="ARBA00022679"/>
    </source>
</evidence>
<dbReference type="PANTHER" id="PTHR43178:SF5">
    <property type="entry name" value="LIPOAMIDE ACYLTRANSFERASE COMPONENT OF BRANCHED-CHAIN ALPHA-KETO ACID DEHYDROGENASE COMPLEX, MITOCHONDRIAL"/>
    <property type="match status" value="1"/>
</dbReference>
<feature type="domain" description="2-oxoacid dehydrogenase acyltransferase catalytic" evidence="4">
    <location>
        <begin position="36"/>
        <end position="239"/>
    </location>
</feature>
<evidence type="ECO:0000259" key="4">
    <source>
        <dbReference type="Pfam" id="PF00198"/>
    </source>
</evidence>
<reference evidence="5 6" key="1">
    <citation type="journal article" date="2019" name="Nat. Microbiol.">
        <title>Wide diversity of methane and short-chain alkane metabolisms in uncultured archaea.</title>
        <authorList>
            <person name="Borrel G."/>
            <person name="Adam P.S."/>
            <person name="McKay L.J."/>
            <person name="Chen L.X."/>
            <person name="Sierra-Garcia I.N."/>
            <person name="Sieber C.M."/>
            <person name="Letourneur Q."/>
            <person name="Ghozlane A."/>
            <person name="Andersen G.L."/>
            <person name="Li W.J."/>
            <person name="Hallam S.J."/>
            <person name="Muyzer G."/>
            <person name="de Oliveira V.M."/>
            <person name="Inskeep W.P."/>
            <person name="Banfield J.F."/>
            <person name="Gribaldo S."/>
        </authorList>
    </citation>
    <scope>NUCLEOTIDE SEQUENCE [LARGE SCALE GENOMIC DNA]</scope>
    <source>
        <strain evidence="5">NM1b</strain>
    </source>
</reference>
<dbReference type="GO" id="GO:0016407">
    <property type="term" value="F:acetyltransferase activity"/>
    <property type="evidence" value="ECO:0007669"/>
    <property type="project" value="TreeGrafter"/>
</dbReference>
<evidence type="ECO:0000256" key="1">
    <source>
        <dbReference type="ARBA" id="ARBA00001938"/>
    </source>
</evidence>
<dbReference type="Pfam" id="PF00198">
    <property type="entry name" value="2-oxoacid_dh"/>
    <property type="match status" value="1"/>
</dbReference>
<proteinExistence type="predicted"/>
<organism evidence="5 6">
    <name type="scientific">Candidatus Methanolliviera hydrocarbonicum</name>
    <dbReference type="NCBI Taxonomy" id="2491085"/>
    <lineage>
        <taxon>Archaea</taxon>
        <taxon>Methanobacteriati</taxon>
        <taxon>Methanobacteriota</taxon>
        <taxon>Candidatus Methanoliparia</taxon>
        <taxon>Candidatus Methanoliparales</taxon>
        <taxon>Candidatus Methanollivieraceae</taxon>
        <taxon>Candidatus Methanolliviera</taxon>
    </lineage>
</organism>
<comment type="cofactor">
    <cofactor evidence="1">
        <name>(R)-lipoate</name>
        <dbReference type="ChEBI" id="CHEBI:83088"/>
    </cofactor>
</comment>
<dbReference type="PANTHER" id="PTHR43178">
    <property type="entry name" value="DIHYDROLIPOAMIDE ACETYLTRANSFERASE COMPONENT OF PYRUVATE DEHYDROGENASE COMPLEX"/>
    <property type="match status" value="1"/>
</dbReference>
<keyword evidence="2" id="KW-0808">Transferase</keyword>
<dbReference type="InterPro" id="IPR001078">
    <property type="entry name" value="2-oxoacid_DH_actylTfrase"/>
</dbReference>
<evidence type="ECO:0000313" key="6">
    <source>
        <dbReference type="Proteomes" id="UP000320766"/>
    </source>
</evidence>
<comment type="caution">
    <text evidence="5">The sequence shown here is derived from an EMBL/GenBank/DDBJ whole genome shotgun (WGS) entry which is preliminary data.</text>
</comment>
<accession>A0A520KVU8</accession>
<dbReference type="Proteomes" id="UP000320766">
    <property type="component" value="Unassembled WGS sequence"/>
</dbReference>